<proteinExistence type="inferred from homology"/>
<dbReference type="EMBL" id="JAJTJA010000001">
    <property type="protein sequence ID" value="KAH8705735.1"/>
    <property type="molecule type" value="Genomic_DNA"/>
</dbReference>
<dbReference type="GeneID" id="70249965"/>
<dbReference type="GO" id="GO:0000272">
    <property type="term" value="P:polysaccharide catabolic process"/>
    <property type="evidence" value="ECO:0007669"/>
    <property type="project" value="TreeGrafter"/>
</dbReference>
<dbReference type="InterPro" id="IPR012341">
    <property type="entry name" value="6hp_glycosidase-like_sf"/>
</dbReference>
<organism evidence="3 4">
    <name type="scientific">Talaromyces proteolyticus</name>
    <dbReference type="NCBI Taxonomy" id="1131652"/>
    <lineage>
        <taxon>Eukaryota</taxon>
        <taxon>Fungi</taxon>
        <taxon>Dikarya</taxon>
        <taxon>Ascomycota</taxon>
        <taxon>Pezizomycotina</taxon>
        <taxon>Eurotiomycetes</taxon>
        <taxon>Eurotiomycetidae</taxon>
        <taxon>Eurotiales</taxon>
        <taxon>Trichocomaceae</taxon>
        <taxon>Talaromyces</taxon>
        <taxon>Talaromyces sect. Bacilispori</taxon>
    </lineage>
</organism>
<dbReference type="GO" id="GO:0052757">
    <property type="term" value="F:chondroitin hydrolase activity"/>
    <property type="evidence" value="ECO:0007669"/>
    <property type="project" value="TreeGrafter"/>
</dbReference>
<keyword evidence="4" id="KW-1185">Reference proteome</keyword>
<evidence type="ECO:0000256" key="1">
    <source>
        <dbReference type="ARBA" id="ARBA00022801"/>
    </source>
</evidence>
<dbReference type="PANTHER" id="PTHR36845">
    <property type="entry name" value="HYDROLASE, PUTATIVE (AFU_ORTHOLOGUE AFUA_7G05090)-RELATED"/>
    <property type="match status" value="1"/>
</dbReference>
<evidence type="ECO:0000313" key="3">
    <source>
        <dbReference type="EMBL" id="KAH8705735.1"/>
    </source>
</evidence>
<sequence length="487" mass="55067">MNEPPQKKLRAEQESKCSENVPQIVIDSLYSESVGARLWNVACRALGKRSQSDPPTFYPEYTGNDGATYVYRHLSFWTSGFFPGSLYLLLERRKNNGQSGTQHSYPNSLQLHHLCQWWSINLHQNASLKSTHDLGFMIAPWATKAWELCKDEQAFSSLVLAAHSLASRFCPKVQSIRSWDTCKTKKYAFLDTSTDFLVIIDNMINLDMLFWVAKHTGDQNLYDIAVSHARTTQKQHVRPEKTTFHVVNFDPETGYPKQKFTNQGYSEDSCWARGQAWGILGFAQTFHWTGDNSFLRTSQDLADFFIERLPADDVPYWDLDAPITRESPRDTSAAMIAACGMLLIYKALKAKGRDDEAMQYVKAAMRIARGTCEKFLNPPTLRFTVSPSGRAIQIYEEGLASDYQEKSEPGLLTIDDGISATGLLSTKKNGTVPKEPHTAETILTGATINNYEFAPRRWANHGLVYADYYFMLLGNMLLDLGLVEPDQ</sequence>
<dbReference type="PANTHER" id="PTHR36845:SF1">
    <property type="entry name" value="HYDROLASE, PUTATIVE (AFU_ORTHOLOGUE AFUA_7G05090)-RELATED"/>
    <property type="match status" value="1"/>
</dbReference>
<keyword evidence="1" id="KW-0378">Hydrolase</keyword>
<name>A0AAD4L354_9EURO</name>
<evidence type="ECO:0000256" key="2">
    <source>
        <dbReference type="ARBA" id="ARBA00038358"/>
    </source>
</evidence>
<dbReference type="RefSeq" id="XP_046078356.1">
    <property type="nucleotide sequence ID" value="XM_046219678.1"/>
</dbReference>
<evidence type="ECO:0000313" key="4">
    <source>
        <dbReference type="Proteomes" id="UP001201262"/>
    </source>
</evidence>
<keyword evidence="3" id="KW-0326">Glycosidase</keyword>
<dbReference type="Gene3D" id="1.50.10.10">
    <property type="match status" value="1"/>
</dbReference>
<reference evidence="3" key="1">
    <citation type="submission" date="2021-12" db="EMBL/GenBank/DDBJ databases">
        <title>Convergent genome expansion in fungi linked to evolution of root-endophyte symbiosis.</title>
        <authorList>
            <consortium name="DOE Joint Genome Institute"/>
            <person name="Ke Y.-H."/>
            <person name="Bonito G."/>
            <person name="Liao H.-L."/>
            <person name="Looney B."/>
            <person name="Rojas-Flechas A."/>
            <person name="Nash J."/>
            <person name="Hameed K."/>
            <person name="Schadt C."/>
            <person name="Martin F."/>
            <person name="Crous P.W."/>
            <person name="Miettinen O."/>
            <person name="Magnuson J.K."/>
            <person name="Labbe J."/>
            <person name="Jacobson D."/>
            <person name="Doktycz M.J."/>
            <person name="Veneault-Fourrey C."/>
            <person name="Kuo A."/>
            <person name="Mondo S."/>
            <person name="Calhoun S."/>
            <person name="Riley R."/>
            <person name="Ohm R."/>
            <person name="LaButti K."/>
            <person name="Andreopoulos B."/>
            <person name="Pangilinan J."/>
            <person name="Nolan M."/>
            <person name="Tritt A."/>
            <person name="Clum A."/>
            <person name="Lipzen A."/>
            <person name="Daum C."/>
            <person name="Barry K."/>
            <person name="Grigoriev I.V."/>
            <person name="Vilgalys R."/>
        </authorList>
    </citation>
    <scope>NUCLEOTIDE SEQUENCE</scope>
    <source>
        <strain evidence="3">PMI_201</strain>
    </source>
</reference>
<protein>
    <submittedName>
        <fullName evidence="3">Six-hairpin glycosidase-like protein</fullName>
    </submittedName>
</protein>
<dbReference type="SUPFAM" id="SSF48208">
    <property type="entry name" value="Six-hairpin glycosidases"/>
    <property type="match status" value="1"/>
</dbReference>
<dbReference type="InterPro" id="IPR052369">
    <property type="entry name" value="UG_Glycosaminoglycan_Hydrolase"/>
</dbReference>
<accession>A0AAD4L354</accession>
<gene>
    <name evidence="3" type="ORF">BGW36DRAFT_422275</name>
</gene>
<comment type="caution">
    <text evidence="3">The sequence shown here is derived from an EMBL/GenBank/DDBJ whole genome shotgun (WGS) entry which is preliminary data.</text>
</comment>
<dbReference type="InterPro" id="IPR008928">
    <property type="entry name" value="6-hairpin_glycosidase_sf"/>
</dbReference>
<comment type="similarity">
    <text evidence="2">Belongs to the glycosyl hydrolase 88 family.</text>
</comment>
<dbReference type="Proteomes" id="UP001201262">
    <property type="component" value="Unassembled WGS sequence"/>
</dbReference>
<dbReference type="AlphaFoldDB" id="A0AAD4L354"/>